<dbReference type="InterPro" id="IPR036047">
    <property type="entry name" value="F-box-like_dom_sf"/>
</dbReference>
<keyword evidence="3" id="KW-1185">Reference proteome</keyword>
<dbReference type="Gene3D" id="3.80.10.10">
    <property type="entry name" value="Ribonuclease Inhibitor"/>
    <property type="match status" value="2"/>
</dbReference>
<accession>A0A8H7VI68</accession>
<dbReference type="Proteomes" id="UP000646827">
    <property type="component" value="Unassembled WGS sequence"/>
</dbReference>
<gene>
    <name evidence="2" type="ORF">INT45_001970</name>
</gene>
<evidence type="ECO:0000313" key="2">
    <source>
        <dbReference type="EMBL" id="KAG2223836.1"/>
    </source>
</evidence>
<feature type="domain" description="F-box" evidence="1">
    <location>
        <begin position="155"/>
        <end position="203"/>
    </location>
</feature>
<dbReference type="PANTHER" id="PTHR38926">
    <property type="entry name" value="F-BOX DOMAIN CONTAINING PROTEIN, EXPRESSED"/>
    <property type="match status" value="1"/>
</dbReference>
<dbReference type="AlphaFoldDB" id="A0A8H7VI68"/>
<dbReference type="SUPFAM" id="SSF81383">
    <property type="entry name" value="F-box domain"/>
    <property type="match status" value="1"/>
</dbReference>
<evidence type="ECO:0000259" key="1">
    <source>
        <dbReference type="PROSITE" id="PS50181"/>
    </source>
</evidence>
<name>A0A8H7VI68_9FUNG</name>
<protein>
    <recommendedName>
        <fullName evidence="1">F-box domain-containing protein</fullName>
    </recommendedName>
</protein>
<organism evidence="2 3">
    <name type="scientific">Circinella minor</name>
    <dbReference type="NCBI Taxonomy" id="1195481"/>
    <lineage>
        <taxon>Eukaryota</taxon>
        <taxon>Fungi</taxon>
        <taxon>Fungi incertae sedis</taxon>
        <taxon>Mucoromycota</taxon>
        <taxon>Mucoromycotina</taxon>
        <taxon>Mucoromycetes</taxon>
        <taxon>Mucorales</taxon>
        <taxon>Lichtheimiaceae</taxon>
        <taxon>Circinella</taxon>
    </lineage>
</organism>
<dbReference type="CDD" id="cd09917">
    <property type="entry name" value="F-box_SF"/>
    <property type="match status" value="1"/>
</dbReference>
<dbReference type="PANTHER" id="PTHR38926:SF5">
    <property type="entry name" value="F-BOX AND LEUCINE-RICH REPEAT PROTEIN 6"/>
    <property type="match status" value="1"/>
</dbReference>
<evidence type="ECO:0000313" key="3">
    <source>
        <dbReference type="Proteomes" id="UP000646827"/>
    </source>
</evidence>
<reference evidence="2 3" key="1">
    <citation type="submission" date="2020-12" db="EMBL/GenBank/DDBJ databases">
        <title>Metabolic potential, ecology and presence of endohyphal bacteria is reflected in genomic diversity of Mucoromycotina.</title>
        <authorList>
            <person name="Muszewska A."/>
            <person name="Okrasinska A."/>
            <person name="Steczkiewicz K."/>
            <person name="Drgas O."/>
            <person name="Orlowska M."/>
            <person name="Perlinska-Lenart U."/>
            <person name="Aleksandrzak-Piekarczyk T."/>
            <person name="Szatraj K."/>
            <person name="Zielenkiewicz U."/>
            <person name="Pilsyk S."/>
            <person name="Malc E."/>
            <person name="Mieczkowski P."/>
            <person name="Kruszewska J.S."/>
            <person name="Biernat P."/>
            <person name="Pawlowska J."/>
        </authorList>
    </citation>
    <scope>NUCLEOTIDE SEQUENCE [LARGE SCALE GENOMIC DNA]</scope>
    <source>
        <strain evidence="2 3">CBS 142.35</strain>
    </source>
</reference>
<sequence>MTRNSVSPSASSLCQTYQLPQELQVKQLQEHFKNGIQELSGNTTGNGGMQAVMHFTNSIQEINTTLLATCFLNRATAYELQDRRDLALKDIYQSISHSPQSSAGYIHAYNLLVSSNQLRQGLLAINQGVHQVSPRDSKFAALRYMKDALLAEIDKRNALPVPYDIVTEILYCLSFRDRVRLATTCKYWQRMLRDSPPVMWHDIDIRKPMGQEQFQRLLGHVESNYVRQIKVDTKELLSQVVKMKWHHIQNLDTETIEVDDVDLIHVLTHNKGTLQQLNVSGLGWIIERTTIFMCNVIKTCSNLTHLTIHTKLYKEQRSIPLTDPVVEEEEAVAQQSTPATTRRGTTKKQKRWNTPLIFLSITEVRYLPYILPYCPNLLYLELLEQMLLLGYPPECFPIIDKWCPKLLRLKYFSYKMVTLQAFYPESELTQLSLYKNIKKEKREELKKGLRELIYLPVDVVDVGITDTIKKNIVTLKHLGLSTTVIVSQGYEIHQMLLSINTNALREIDFHGRRVAHFAASSAPQLPLTYLEQLRDLIKACPSLESVTVRDTRIKNDAIFFALGDLRNLRRVALIRSPFGEYKCKHNRFIIHCGFLYMFTNTKTLEEIYVDGVFHLEPIKKYFHAMKQHKGLRSIHFKSDQDIIIDDTSIIAHILTKLTSINIESKKNVMFPSMTFFHLLPNLQILNVRGMNVFNMTDDIVYTMFQKRRDLFTISSNYKYATVLEPVTEERTAPSVLTVSVYHDNTQIRRKYCSVSEEETKDVLEQKRGGGQQKRRKIVNNRGIIYASTYYEDSRFLYENEVLRVLESIQKSEFVYNTPGH</sequence>
<dbReference type="EMBL" id="JAEPRB010000054">
    <property type="protein sequence ID" value="KAG2223836.1"/>
    <property type="molecule type" value="Genomic_DNA"/>
</dbReference>
<dbReference type="SUPFAM" id="SSF48452">
    <property type="entry name" value="TPR-like"/>
    <property type="match status" value="1"/>
</dbReference>
<dbReference type="InterPro" id="IPR011990">
    <property type="entry name" value="TPR-like_helical_dom_sf"/>
</dbReference>
<proteinExistence type="predicted"/>
<dbReference type="Pfam" id="PF12937">
    <property type="entry name" value="F-box-like"/>
    <property type="match status" value="1"/>
</dbReference>
<dbReference type="InterPro" id="IPR001810">
    <property type="entry name" value="F-box_dom"/>
</dbReference>
<dbReference type="PROSITE" id="PS50181">
    <property type="entry name" value="FBOX"/>
    <property type="match status" value="1"/>
</dbReference>
<comment type="caution">
    <text evidence="2">The sequence shown here is derived from an EMBL/GenBank/DDBJ whole genome shotgun (WGS) entry which is preliminary data.</text>
</comment>
<dbReference type="InterPro" id="IPR032675">
    <property type="entry name" value="LRR_dom_sf"/>
</dbReference>
<dbReference type="SUPFAM" id="SSF52047">
    <property type="entry name" value="RNI-like"/>
    <property type="match status" value="1"/>
</dbReference>
<dbReference type="OrthoDB" id="2288598at2759"/>